<feature type="region of interest" description="Disordered" evidence="1">
    <location>
        <begin position="92"/>
        <end position="120"/>
    </location>
</feature>
<proteinExistence type="predicted"/>
<sequence length="180" mass="19774">MKQPLIFSPGPDGFETIHWMLPGHFWDASGTPPGCYAWTVSKSVLLEVNRGPVLRPPNFGRPMAVQKCAHWLSARTRGVVTLWINKPVVAEEKGHTKDQSTASNAGSDGKDRSTASNAGSDGSIRVYIGCGHPIQTWARGHRVNQGPIQTQWQNTQATEFESINNNSLNGPVPESQLFWQ</sequence>
<dbReference type="EMBL" id="PGCI01000175">
    <property type="protein sequence ID" value="PLW35569.1"/>
    <property type="molecule type" value="Genomic_DNA"/>
</dbReference>
<gene>
    <name evidence="3" type="ORF">PCANC_22271</name>
    <name evidence="2" type="ORF">PCASD_18882</name>
</gene>
<evidence type="ECO:0000313" key="5">
    <source>
        <dbReference type="Proteomes" id="UP000235392"/>
    </source>
</evidence>
<keyword evidence="4" id="KW-1185">Reference proteome</keyword>
<evidence type="ECO:0000313" key="4">
    <source>
        <dbReference type="Proteomes" id="UP000235388"/>
    </source>
</evidence>
<reference evidence="4 5" key="1">
    <citation type="submission" date="2017-11" db="EMBL/GenBank/DDBJ databases">
        <title>De novo assembly and phasing of dikaryotic genomes from two isolates of Puccinia coronata f. sp. avenae, the causal agent of oat crown rust.</title>
        <authorList>
            <person name="Miller M.E."/>
            <person name="Zhang Y."/>
            <person name="Omidvar V."/>
            <person name="Sperschneider J."/>
            <person name="Schwessinger B."/>
            <person name="Raley C."/>
            <person name="Palmer J.M."/>
            <person name="Garnica D."/>
            <person name="Upadhyaya N."/>
            <person name="Rathjen J."/>
            <person name="Taylor J.M."/>
            <person name="Park R.F."/>
            <person name="Dodds P.N."/>
            <person name="Hirsch C.D."/>
            <person name="Kianian S.F."/>
            <person name="Figueroa M."/>
        </authorList>
    </citation>
    <scope>NUCLEOTIDE SEQUENCE [LARGE SCALE GENOMIC DNA]</scope>
    <source>
        <strain evidence="3">12NC29</strain>
        <strain evidence="2">12SD80</strain>
    </source>
</reference>
<evidence type="ECO:0000313" key="3">
    <source>
        <dbReference type="EMBL" id="PLW41097.1"/>
    </source>
</evidence>
<organism evidence="3 4">
    <name type="scientific">Puccinia coronata f. sp. avenae</name>
    <dbReference type="NCBI Taxonomy" id="200324"/>
    <lineage>
        <taxon>Eukaryota</taxon>
        <taxon>Fungi</taxon>
        <taxon>Dikarya</taxon>
        <taxon>Basidiomycota</taxon>
        <taxon>Pucciniomycotina</taxon>
        <taxon>Pucciniomycetes</taxon>
        <taxon>Pucciniales</taxon>
        <taxon>Pucciniaceae</taxon>
        <taxon>Puccinia</taxon>
    </lineage>
</organism>
<dbReference type="AlphaFoldDB" id="A0A2N5UTY1"/>
<dbReference type="Proteomes" id="UP000235388">
    <property type="component" value="Unassembled WGS sequence"/>
</dbReference>
<evidence type="ECO:0000256" key="1">
    <source>
        <dbReference type="SAM" id="MobiDB-lite"/>
    </source>
</evidence>
<name>A0A2N5UTY1_9BASI</name>
<protein>
    <submittedName>
        <fullName evidence="3">Uncharacterized protein</fullName>
    </submittedName>
</protein>
<accession>A0A2N5UTY1</accession>
<comment type="caution">
    <text evidence="3">The sequence shown here is derived from an EMBL/GenBank/DDBJ whole genome shotgun (WGS) entry which is preliminary data.</text>
</comment>
<dbReference type="EMBL" id="PGCJ01000173">
    <property type="protein sequence ID" value="PLW41097.1"/>
    <property type="molecule type" value="Genomic_DNA"/>
</dbReference>
<dbReference type="Proteomes" id="UP000235392">
    <property type="component" value="Unassembled WGS sequence"/>
</dbReference>
<evidence type="ECO:0000313" key="2">
    <source>
        <dbReference type="EMBL" id="PLW35569.1"/>
    </source>
</evidence>